<dbReference type="AlphaFoldDB" id="A0AAV9VJW3"/>
<feature type="region of interest" description="Disordered" evidence="2">
    <location>
        <begin position="966"/>
        <end position="1157"/>
    </location>
</feature>
<sequence>MDHSNDFLDESLSCIEPSIFENEGISMITASTDDSLSGVSASQIFQTGPDNGKIPVPQMVLPPSPTTTGIKPEASVSSSLLSPLRPEASTSPSQPSLHQTGTSVSPSQSSLHHVGTSASSLHQPVRQSLSTSASSKSVIAIDRVVLDDIPGSFVYGRPPPYSGTSSRPGTSQQRPVMGPPPIPVKPQGLKVLQTDSSDPVTEELSETNASGLPKHVLGAISSVFQDVAESIIDTRLATGPTDIPIQTVEPATTVKEEVNSERPHRPIRSKPQPFTNIPVLNLVDLTEESETSQGKVTQDLSSQDGQMSPQTETPSDIPASIARHRSPSVGLASTSVRKESITVEANFVRPRFPPRTQSDDGITADRLSGPRHFEFDGNDDELEGRDIDFDEHMNRRARTGTRAAHSMISGFPRGRSAAACSRGAGGAEINDIEIVHSILDGKFRRAQQLESELAQMQDVIYDIDNKLGSVFDRDQEVSKLRDRCQRLQDALNEHRDKHTSANEEINRLRFQLQSAHDEIKRNELSLAHQLARESDKLELSKKINRQLRAHTEASRESFLDLEEGYKNLKAELAEVIEEKDKLKSRIRERDREVENMKSSIKVCERALEVQRKRYEEIRGQCVTADATNIANGILRTDLESARSDLNLERESVASMGATLQSMAAELDAMRSCMREQHETVAGGVGSSVATLAQIVASQQVGFQGLREEVEKVRASCEGPDSEIFKSLDRVLEMTVSKWAGVNEAVDGLKEEQVRGAKAHSERAERWKALKESLNQQVRDLAGQVGAQKESLLVLAQEKNEALLELEKQRVLNQCLVDTTNKEKDLGKLKLTEASHRAELLEGTKREYLVRNSLLESTVRTLESKLEAEKQRADAEKSVLEGEGRKGEEDLRELREQYDAANKRLDGLAAVEDKLAKANGEVGDLKAQLQTKDEQLGLAATRWADVSAKLTRLEEAAAATRAETQLRAKELSDKSEEIEGLRAELEAIKEKRGREPKPSKKTKGSEPSKKTKGPGPSKKAEEPESSKGARGKDSSKQAKAPESPKKSCAKKVLDKPFHHASEHRISKLPALRRSRRVKAKPVQVKGKDNDEAETPSRVDLITLKGKAVIEDEEVDELDPPEPMDIDEEVPATQSSAPATESSAPATQATAPATQASASTTQLPLVVAQPPLAASIQNALPVQHPAQSLALVSQGPHIKRKRPDTNISTVLVTNSGTVGPSNPMNHGPRKRARVKAANIPVTNNFDVSQGSSSQGDLTYNAADHRQKRRRVDD</sequence>
<feature type="coiled-coil region" evidence="1">
    <location>
        <begin position="558"/>
        <end position="599"/>
    </location>
</feature>
<feature type="region of interest" description="Disordered" evidence="2">
    <location>
        <begin position="44"/>
        <end position="133"/>
    </location>
</feature>
<reference evidence="3 4" key="1">
    <citation type="submission" date="2019-10" db="EMBL/GenBank/DDBJ databases">
        <authorList>
            <person name="Palmer J.M."/>
        </authorList>
    </citation>
    <scope>NUCLEOTIDE SEQUENCE [LARGE SCALE GENOMIC DNA]</scope>
    <source>
        <strain evidence="3 4">TWF730</strain>
    </source>
</reference>
<evidence type="ECO:0000256" key="2">
    <source>
        <dbReference type="SAM" id="MobiDB-lite"/>
    </source>
</evidence>
<feature type="compositionally biased region" description="Basic and acidic residues" evidence="2">
    <location>
        <begin position="1050"/>
        <end position="1064"/>
    </location>
</feature>
<dbReference type="Proteomes" id="UP001373714">
    <property type="component" value="Unassembled WGS sequence"/>
</dbReference>
<feature type="compositionally biased region" description="Polar residues" evidence="2">
    <location>
        <begin position="291"/>
        <end position="314"/>
    </location>
</feature>
<feature type="compositionally biased region" description="Basic and acidic residues" evidence="2">
    <location>
        <begin position="1017"/>
        <end position="1035"/>
    </location>
</feature>
<feature type="compositionally biased region" description="Acidic residues" evidence="2">
    <location>
        <begin position="1109"/>
        <end position="1128"/>
    </location>
</feature>
<feature type="coiled-coil region" evidence="1">
    <location>
        <begin position="439"/>
        <end position="518"/>
    </location>
</feature>
<comment type="caution">
    <text evidence="3">The sequence shown here is derived from an EMBL/GenBank/DDBJ whole genome shotgun (WGS) entry which is preliminary data.</text>
</comment>
<dbReference type="PANTHER" id="PTHR45615:SF80">
    <property type="entry name" value="GRIP DOMAIN-CONTAINING PROTEIN"/>
    <property type="match status" value="1"/>
</dbReference>
<feature type="region of interest" description="Disordered" evidence="2">
    <location>
        <begin position="152"/>
        <end position="186"/>
    </location>
</feature>
<feature type="compositionally biased region" description="Basic and acidic residues" evidence="2">
    <location>
        <begin position="966"/>
        <end position="1008"/>
    </location>
</feature>
<gene>
    <name evidence="3" type="ORF">TWF730_005207</name>
</gene>
<protein>
    <submittedName>
        <fullName evidence="3">Uncharacterized protein</fullName>
    </submittedName>
</protein>
<feature type="compositionally biased region" description="Basic residues" evidence="2">
    <location>
        <begin position="1069"/>
        <end position="1078"/>
    </location>
</feature>
<evidence type="ECO:0000313" key="4">
    <source>
        <dbReference type="Proteomes" id="UP001373714"/>
    </source>
</evidence>
<feature type="region of interest" description="Disordered" evidence="2">
    <location>
        <begin position="1210"/>
        <end position="1271"/>
    </location>
</feature>
<evidence type="ECO:0000256" key="1">
    <source>
        <dbReference type="SAM" id="Coils"/>
    </source>
</evidence>
<organism evidence="3 4">
    <name type="scientific">Orbilia blumenaviensis</name>
    <dbReference type="NCBI Taxonomy" id="1796055"/>
    <lineage>
        <taxon>Eukaryota</taxon>
        <taxon>Fungi</taxon>
        <taxon>Dikarya</taxon>
        <taxon>Ascomycota</taxon>
        <taxon>Pezizomycotina</taxon>
        <taxon>Orbiliomycetes</taxon>
        <taxon>Orbiliales</taxon>
        <taxon>Orbiliaceae</taxon>
        <taxon>Orbilia</taxon>
    </lineage>
</organism>
<feature type="coiled-coil region" evidence="1">
    <location>
        <begin position="756"/>
        <end position="808"/>
    </location>
</feature>
<accession>A0AAV9VJW3</accession>
<proteinExistence type="predicted"/>
<name>A0AAV9VJW3_9PEZI</name>
<dbReference type="PANTHER" id="PTHR45615">
    <property type="entry name" value="MYOSIN HEAVY CHAIN, NON-MUSCLE"/>
    <property type="match status" value="1"/>
</dbReference>
<feature type="compositionally biased region" description="Polar residues" evidence="2">
    <location>
        <begin position="90"/>
        <end position="133"/>
    </location>
</feature>
<feature type="compositionally biased region" description="Low complexity" evidence="2">
    <location>
        <begin position="72"/>
        <end position="89"/>
    </location>
</feature>
<feature type="region of interest" description="Disordered" evidence="2">
    <location>
        <begin position="351"/>
        <end position="380"/>
    </location>
</feature>
<feature type="region of interest" description="Disordered" evidence="2">
    <location>
        <begin position="867"/>
        <end position="889"/>
    </location>
</feature>
<keyword evidence="4" id="KW-1185">Reference proteome</keyword>
<feature type="compositionally biased region" description="Polar residues" evidence="2">
    <location>
        <begin position="1238"/>
        <end position="1255"/>
    </location>
</feature>
<keyword evidence="1" id="KW-0175">Coiled coil</keyword>
<feature type="region of interest" description="Disordered" evidence="2">
    <location>
        <begin position="288"/>
        <end position="334"/>
    </location>
</feature>
<dbReference type="EMBL" id="JAVHNS010000002">
    <property type="protein sequence ID" value="KAK6361483.1"/>
    <property type="molecule type" value="Genomic_DNA"/>
</dbReference>
<evidence type="ECO:0000313" key="3">
    <source>
        <dbReference type="EMBL" id="KAK6361483.1"/>
    </source>
</evidence>
<feature type="compositionally biased region" description="Low complexity" evidence="2">
    <location>
        <begin position="1129"/>
        <end position="1157"/>
    </location>
</feature>
<feature type="compositionally biased region" description="Polar residues" evidence="2">
    <location>
        <begin position="162"/>
        <end position="174"/>
    </location>
</feature>
<feature type="compositionally biased region" description="Polar residues" evidence="2">
    <location>
        <begin position="1210"/>
        <end position="1222"/>
    </location>
</feature>